<dbReference type="GO" id="GO:0006890">
    <property type="term" value="P:retrograde vesicle-mediated transport, Golgi to endoplasmic reticulum"/>
    <property type="evidence" value="ECO:0007669"/>
    <property type="project" value="TreeGrafter"/>
</dbReference>
<evidence type="ECO:0000256" key="9">
    <source>
        <dbReference type="ARBA" id="ARBA00025536"/>
    </source>
</evidence>
<feature type="repeat" description="WD" evidence="11">
    <location>
        <begin position="676"/>
        <end position="719"/>
    </location>
</feature>
<dbReference type="GO" id="GO:0030126">
    <property type="term" value="C:COPI vesicle coat"/>
    <property type="evidence" value="ECO:0007669"/>
    <property type="project" value="TreeGrafter"/>
</dbReference>
<keyword evidence="8" id="KW-0472">Membrane</keyword>
<evidence type="ECO:0000256" key="3">
    <source>
        <dbReference type="ARBA" id="ARBA00022574"/>
    </source>
</evidence>
<dbReference type="InterPro" id="IPR015943">
    <property type="entry name" value="WD40/YVTN_repeat-like_dom_sf"/>
</dbReference>
<feature type="repeat" description="WD" evidence="11">
    <location>
        <begin position="633"/>
        <end position="675"/>
    </location>
</feature>
<dbReference type="PRINTS" id="PR00320">
    <property type="entry name" value="GPROTEINBRPT"/>
</dbReference>
<dbReference type="Proteomes" id="UP000663827">
    <property type="component" value="Unassembled WGS sequence"/>
</dbReference>
<name>A0A8H3I5N5_9AGAM</name>
<evidence type="ECO:0000256" key="2">
    <source>
        <dbReference type="ARBA" id="ARBA00004496"/>
    </source>
</evidence>
<dbReference type="PROSITE" id="PS50294">
    <property type="entry name" value="WD_REPEATS_REGION"/>
    <property type="match status" value="4"/>
</dbReference>
<dbReference type="GO" id="GO:0005198">
    <property type="term" value="F:structural molecule activity"/>
    <property type="evidence" value="ECO:0007669"/>
    <property type="project" value="InterPro"/>
</dbReference>
<keyword evidence="7" id="KW-0333">Golgi apparatus</keyword>
<sequence length="911" mass="101861">MSIRRALGRSFTFPTNRKREDGRKWGDPKLASFPEDQGEEHRPPELILVNSPSSRSPPIITEADQIQALRDEIYQHELSESQLREALSETRAQKHLAIARLHSLVRTPANRLSTHLLEQIFGLVDPMTLEWGVMLVCKRWRRLALNLPELWASVDLMRGPVCAKAYAKRAKDLPLTIELDLPDLRQSDQVSIALSNLKRPGEGDMLRSHQIERLFAPVLPYISTWASLHVRTPDVLAMQAVLSICANAGGTKALQSLELIVSKSNWGTDFVGVEQALNLENEMLESVVLVNMAWQWSPYALGSVQSLSISLLNQRTYDLPSYFGTLVGAASLQFLTITIDPHAELNVPDISGPSIVLPFLSHLVLNGSIPPTLLRLFNTPKLRRLDMNLAKRAVTPRLPRGHRITDLRLDGAMPNIKLLQSLPELVKLEVGRHIPGRFLDALTRDPEKTPIAPGALVPFPAPAQEDEEILCPLLDTLTLRGCERISRETIERLVERRAGSLRRRKLFARSDRVKSVDLHPTEPWLLTGLYNGQVNIYNTETSALIKTFEVAEVPVRCVRFITRKSWFVAGSDDFQLRAFNYNTHEKVAAFEAHPDYIRCLSVHPVASLVLTGSDDMTIKAWDWDKGWKCVQLYEGHTHYIMNIAINPKDPNTFASACLDRTVKIWSLGNATPNFTLDAHEKGVNYVEYYHGADKPYIVTTGDDRTVKVWDYHAKSCIQTLEGHTANVSFAIFHPLLPVIVSGSEDGTVKIWHANTYRLENTLSYSLERAWCVGYKRNSNDVAVGFDEGVVVVKLGREEPSFSMDQSGKIVFARNNEVLGANLQAAQEDPTPEGQKLPLAPRELGSTEIFPSTIAHSPNGRFVAVCGDNEYIIYTALAWRNKSFGQGTAFAWADDSNTYAVLEGVSPPPLSP</sequence>
<dbReference type="PANTHER" id="PTHR19876">
    <property type="entry name" value="COATOMER"/>
    <property type="match status" value="1"/>
</dbReference>
<evidence type="ECO:0000256" key="4">
    <source>
        <dbReference type="ARBA" id="ARBA00022737"/>
    </source>
</evidence>
<dbReference type="GO" id="GO:0006886">
    <property type="term" value="P:intracellular protein transport"/>
    <property type="evidence" value="ECO:0007669"/>
    <property type="project" value="InterPro"/>
</dbReference>
<dbReference type="FunFam" id="2.130.10.10:FF:000016">
    <property type="entry name" value="Coatomer alpha subunit, putative"/>
    <property type="match status" value="1"/>
</dbReference>
<gene>
    <name evidence="14" type="ORF">RDB_LOCUS172631</name>
</gene>
<feature type="domain" description="F-box" evidence="13">
    <location>
        <begin position="106"/>
        <end position="154"/>
    </location>
</feature>
<dbReference type="PROSITE" id="PS50082">
    <property type="entry name" value="WD_REPEATS_2"/>
    <property type="match status" value="4"/>
</dbReference>
<dbReference type="SUPFAM" id="SSF50978">
    <property type="entry name" value="WD40 repeat-like"/>
    <property type="match status" value="1"/>
</dbReference>
<protein>
    <recommendedName>
        <fullName evidence="10">Beta'-coat protein</fullName>
    </recommendedName>
</protein>
<dbReference type="AlphaFoldDB" id="A0A8H3I5N5"/>
<feature type="compositionally biased region" description="Basic and acidic residues" evidence="12">
    <location>
        <begin position="17"/>
        <end position="27"/>
    </location>
</feature>
<dbReference type="PANTHER" id="PTHR19876:SF2">
    <property type="entry name" value="COATOMER SUBUNIT BETA"/>
    <property type="match status" value="1"/>
</dbReference>
<keyword evidence="6" id="KW-0813">Transport</keyword>
<proteinExistence type="predicted"/>
<keyword evidence="4" id="KW-0677">Repeat</keyword>
<keyword evidence="6" id="KW-0653">Protein transport</keyword>
<dbReference type="CDD" id="cd00200">
    <property type="entry name" value="WD40"/>
    <property type="match status" value="1"/>
</dbReference>
<comment type="subcellular location">
    <subcellularLocation>
        <location evidence="2">Cytoplasm</location>
    </subcellularLocation>
    <subcellularLocation>
        <location evidence="1">Golgi apparatus membrane</location>
        <topology evidence="1">Peripheral membrane protein</topology>
        <orientation evidence="1">Cytoplasmic side</orientation>
    </subcellularLocation>
</comment>
<dbReference type="GO" id="GO:0006888">
    <property type="term" value="P:endoplasmic reticulum to Golgi vesicle-mediated transport"/>
    <property type="evidence" value="ECO:0007669"/>
    <property type="project" value="TreeGrafter"/>
</dbReference>
<feature type="region of interest" description="Disordered" evidence="12">
    <location>
        <begin position="1"/>
        <end position="55"/>
    </location>
</feature>
<dbReference type="PROSITE" id="PS50181">
    <property type="entry name" value="FBOX"/>
    <property type="match status" value="1"/>
</dbReference>
<evidence type="ECO:0000256" key="7">
    <source>
        <dbReference type="ARBA" id="ARBA00023034"/>
    </source>
</evidence>
<dbReference type="InterPro" id="IPR001810">
    <property type="entry name" value="F-box_dom"/>
</dbReference>
<keyword evidence="5" id="KW-0931">ER-Golgi transport</keyword>
<dbReference type="Gene3D" id="2.130.10.10">
    <property type="entry name" value="YVTN repeat-like/Quinoprotein amine dehydrogenase"/>
    <property type="match status" value="1"/>
</dbReference>
<comment type="caution">
    <text evidence="14">The sequence shown here is derived from an EMBL/GenBank/DDBJ whole genome shotgun (WGS) entry which is preliminary data.</text>
</comment>
<dbReference type="Gene3D" id="1.20.1280.50">
    <property type="match status" value="1"/>
</dbReference>
<organism evidence="14 15">
    <name type="scientific">Rhizoctonia solani</name>
    <dbReference type="NCBI Taxonomy" id="456999"/>
    <lineage>
        <taxon>Eukaryota</taxon>
        <taxon>Fungi</taxon>
        <taxon>Dikarya</taxon>
        <taxon>Basidiomycota</taxon>
        <taxon>Agaricomycotina</taxon>
        <taxon>Agaricomycetes</taxon>
        <taxon>Cantharellales</taxon>
        <taxon>Ceratobasidiaceae</taxon>
        <taxon>Rhizoctonia</taxon>
    </lineage>
</organism>
<feature type="repeat" description="WD" evidence="11">
    <location>
        <begin position="590"/>
        <end position="622"/>
    </location>
</feature>
<reference evidence="14" key="1">
    <citation type="submission" date="2021-01" db="EMBL/GenBank/DDBJ databases">
        <authorList>
            <person name="Kaushik A."/>
        </authorList>
    </citation>
    <scope>NUCLEOTIDE SEQUENCE</scope>
    <source>
        <strain evidence="14">AG5</strain>
    </source>
</reference>
<dbReference type="InterPro" id="IPR036047">
    <property type="entry name" value="F-box-like_dom_sf"/>
</dbReference>
<dbReference type="Pfam" id="PF04053">
    <property type="entry name" value="B-prop_COPA_B_2nd"/>
    <property type="match status" value="1"/>
</dbReference>
<keyword evidence="3 11" id="KW-0853">WD repeat</keyword>
<evidence type="ECO:0000313" key="14">
    <source>
        <dbReference type="EMBL" id="CAE7224546.1"/>
    </source>
</evidence>
<evidence type="ECO:0000256" key="8">
    <source>
        <dbReference type="ARBA" id="ARBA00023136"/>
    </source>
</evidence>
<dbReference type="SMART" id="SM00320">
    <property type="entry name" value="WD40"/>
    <property type="match status" value="6"/>
</dbReference>
<dbReference type="InterPro" id="IPR036322">
    <property type="entry name" value="WD40_repeat_dom_sf"/>
</dbReference>
<evidence type="ECO:0000259" key="13">
    <source>
        <dbReference type="PROSITE" id="PS50181"/>
    </source>
</evidence>
<evidence type="ECO:0000256" key="10">
    <source>
        <dbReference type="ARBA" id="ARBA00032920"/>
    </source>
</evidence>
<dbReference type="GO" id="GO:0000139">
    <property type="term" value="C:Golgi membrane"/>
    <property type="evidence" value="ECO:0007669"/>
    <property type="project" value="UniProtKB-SubCell"/>
</dbReference>
<evidence type="ECO:0000256" key="6">
    <source>
        <dbReference type="ARBA" id="ARBA00022927"/>
    </source>
</evidence>
<comment type="function">
    <text evidence="9">The coatomer is a cytosolic protein complex that binds to dilysine motifs and reversibly associates with Golgi non-clathrin-coated vesicles, which further mediate biosynthetic protein transport from the ER, via the Golgi up to the trans Golgi network. Coatomer complex is required for budding from Golgi membranes, and is essential for the retrograde Golgi-to-ER transport of dilysine-tagged proteins.</text>
</comment>
<dbReference type="InterPro" id="IPR006692">
    <property type="entry name" value="Beta-prop_COPA/B_2nd"/>
</dbReference>
<dbReference type="Pfam" id="PF00400">
    <property type="entry name" value="WD40"/>
    <property type="match status" value="6"/>
</dbReference>
<evidence type="ECO:0000256" key="1">
    <source>
        <dbReference type="ARBA" id="ARBA00004255"/>
    </source>
</evidence>
<feature type="repeat" description="WD" evidence="11">
    <location>
        <begin position="720"/>
        <end position="761"/>
    </location>
</feature>
<dbReference type="InterPro" id="IPR001680">
    <property type="entry name" value="WD40_rpt"/>
</dbReference>
<evidence type="ECO:0000256" key="12">
    <source>
        <dbReference type="SAM" id="MobiDB-lite"/>
    </source>
</evidence>
<dbReference type="SUPFAM" id="SSF81383">
    <property type="entry name" value="F-box domain"/>
    <property type="match status" value="1"/>
</dbReference>
<dbReference type="InterPro" id="IPR050844">
    <property type="entry name" value="Coatomer_complex_subunit"/>
</dbReference>
<accession>A0A8H3I5N5</accession>
<evidence type="ECO:0000256" key="5">
    <source>
        <dbReference type="ARBA" id="ARBA00022892"/>
    </source>
</evidence>
<evidence type="ECO:0000313" key="15">
    <source>
        <dbReference type="Proteomes" id="UP000663827"/>
    </source>
</evidence>
<evidence type="ECO:0000256" key="11">
    <source>
        <dbReference type="PROSITE-ProRule" id="PRU00221"/>
    </source>
</evidence>
<dbReference type="EMBL" id="CAJNJQ010006240">
    <property type="protein sequence ID" value="CAE7224546.1"/>
    <property type="molecule type" value="Genomic_DNA"/>
</dbReference>
<dbReference type="InterPro" id="IPR020472">
    <property type="entry name" value="WD40_PAC1"/>
</dbReference>
<dbReference type="GO" id="GO:0006891">
    <property type="term" value="P:intra-Golgi vesicle-mediated transport"/>
    <property type="evidence" value="ECO:0007669"/>
    <property type="project" value="TreeGrafter"/>
</dbReference>